<dbReference type="Gene3D" id="1.10.287.770">
    <property type="entry name" value="YojJ-like"/>
    <property type="match status" value="1"/>
</dbReference>
<keyword evidence="4 11" id="KW-0812">Transmembrane</keyword>
<keyword evidence="7 11" id="KW-0406">Ion transport</keyword>
<organism evidence="13 14">
    <name type="scientific">Plakobranchus ocellatus</name>
    <dbReference type="NCBI Taxonomy" id="259542"/>
    <lineage>
        <taxon>Eukaryota</taxon>
        <taxon>Metazoa</taxon>
        <taxon>Spiralia</taxon>
        <taxon>Lophotrochozoa</taxon>
        <taxon>Mollusca</taxon>
        <taxon>Gastropoda</taxon>
        <taxon>Heterobranchia</taxon>
        <taxon>Euthyneura</taxon>
        <taxon>Panpulmonata</taxon>
        <taxon>Sacoglossa</taxon>
        <taxon>Placobranchoidea</taxon>
        <taxon>Plakobranchidae</taxon>
        <taxon>Plakobranchus</taxon>
    </lineage>
</organism>
<keyword evidence="3 11" id="KW-0894">Sodium channel</keyword>
<keyword evidence="6" id="KW-0915">Sodium</keyword>
<sequence>MTITMTKKPVKTAWESQADKVKDFSISTGKKSKQEIKEFAESTTAHGLKNAVSEESSKFRRWAWFLAFLTALTYLTYQLVTCCIDYYRYPIQAQQTLRRMDALNFPTVTICNLNHANAAKVEDPQSVIDIFRVAKGGLWPEALNTTLERMQDSPEYGPYLRRNYKELMEQMSSEVDEIFYFCQWNGEMVSCRDMLVPVWTFIGKCFKLNSNASQSLVATRAGYNGGFFATLKTSLNGHTVSEHSSYGFKALIHHMYDFPDVYSKGLLFGPGSSYHVSFQADMIKYLPHPYKAQSDRYCSEYITADHTEMDMVLNDSIDSGLHSLTACIFNRANTRATKICGCNMDNCTLYDQLSCFEPTFTSIYDTATTMDLLGCPIPCTIHSYRPIISQAAFPAPDLLALDTMMTGNTSYMDRNLYLGLSLFFEDLILREQVHHPVYNTLSLMGMIGGNMGLLLGASLLTLAELLEFLMYLVWRLLPKIKDVTESQT</sequence>
<dbReference type="PRINTS" id="PR01078">
    <property type="entry name" value="AMINACHANNEL"/>
</dbReference>
<comment type="similarity">
    <text evidence="11">Belongs to the amiloride-sensitive sodium channel (TC 1.A.6) family.</text>
</comment>
<keyword evidence="9 11" id="KW-0739">Sodium transport</keyword>
<evidence type="ECO:0000256" key="5">
    <source>
        <dbReference type="ARBA" id="ARBA00022989"/>
    </source>
</evidence>
<feature type="transmembrane region" description="Helical" evidence="12">
    <location>
        <begin position="62"/>
        <end position="80"/>
    </location>
</feature>
<keyword evidence="2 11" id="KW-0813">Transport</keyword>
<keyword evidence="14" id="KW-1185">Reference proteome</keyword>
<gene>
    <name evidence="13" type="ORF">PoB_005478000</name>
</gene>
<comment type="subcellular location">
    <subcellularLocation>
        <location evidence="1">Membrane</location>
        <topology evidence="1">Multi-pass membrane protein</topology>
    </subcellularLocation>
</comment>
<dbReference type="PANTHER" id="PTHR11690">
    <property type="entry name" value="AMILORIDE-SENSITIVE SODIUM CHANNEL-RELATED"/>
    <property type="match status" value="1"/>
</dbReference>
<feature type="transmembrane region" description="Helical" evidence="12">
    <location>
        <begin position="451"/>
        <end position="474"/>
    </location>
</feature>
<evidence type="ECO:0000313" key="13">
    <source>
        <dbReference type="EMBL" id="GFO28275.1"/>
    </source>
</evidence>
<dbReference type="AlphaFoldDB" id="A0AAV4CA49"/>
<accession>A0AAV4CA49</accession>
<evidence type="ECO:0000256" key="11">
    <source>
        <dbReference type="RuleBase" id="RU000679"/>
    </source>
</evidence>
<dbReference type="GO" id="GO:0015280">
    <property type="term" value="F:ligand-gated sodium channel activity"/>
    <property type="evidence" value="ECO:0007669"/>
    <property type="project" value="TreeGrafter"/>
</dbReference>
<protein>
    <submittedName>
        <fullName evidence="13">Acid-sensing ion channel 4</fullName>
    </submittedName>
</protein>
<dbReference type="EMBL" id="BLXT01006012">
    <property type="protein sequence ID" value="GFO28275.1"/>
    <property type="molecule type" value="Genomic_DNA"/>
</dbReference>
<evidence type="ECO:0000256" key="3">
    <source>
        <dbReference type="ARBA" id="ARBA00022461"/>
    </source>
</evidence>
<proteinExistence type="inferred from homology"/>
<keyword evidence="5 12" id="KW-1133">Transmembrane helix</keyword>
<dbReference type="GO" id="GO:0005886">
    <property type="term" value="C:plasma membrane"/>
    <property type="evidence" value="ECO:0007669"/>
    <property type="project" value="TreeGrafter"/>
</dbReference>
<dbReference type="Gene3D" id="2.60.470.10">
    <property type="entry name" value="Acid-sensing ion channels like domains"/>
    <property type="match status" value="1"/>
</dbReference>
<evidence type="ECO:0000256" key="12">
    <source>
        <dbReference type="SAM" id="Phobius"/>
    </source>
</evidence>
<evidence type="ECO:0000256" key="4">
    <source>
        <dbReference type="ARBA" id="ARBA00022692"/>
    </source>
</evidence>
<evidence type="ECO:0000256" key="8">
    <source>
        <dbReference type="ARBA" id="ARBA00023136"/>
    </source>
</evidence>
<keyword evidence="10 11" id="KW-0407">Ion channel</keyword>
<evidence type="ECO:0000256" key="2">
    <source>
        <dbReference type="ARBA" id="ARBA00022448"/>
    </source>
</evidence>
<dbReference type="Proteomes" id="UP000735302">
    <property type="component" value="Unassembled WGS sequence"/>
</dbReference>
<evidence type="ECO:0000256" key="1">
    <source>
        <dbReference type="ARBA" id="ARBA00004141"/>
    </source>
</evidence>
<evidence type="ECO:0000256" key="9">
    <source>
        <dbReference type="ARBA" id="ARBA00023201"/>
    </source>
</evidence>
<comment type="caution">
    <text evidence="13">The sequence shown here is derived from an EMBL/GenBank/DDBJ whole genome shotgun (WGS) entry which is preliminary data.</text>
</comment>
<keyword evidence="8 12" id="KW-0472">Membrane</keyword>
<evidence type="ECO:0000313" key="14">
    <source>
        <dbReference type="Proteomes" id="UP000735302"/>
    </source>
</evidence>
<reference evidence="13 14" key="1">
    <citation type="journal article" date="2021" name="Elife">
        <title>Chloroplast acquisition without the gene transfer in kleptoplastic sea slugs, Plakobranchus ocellatus.</title>
        <authorList>
            <person name="Maeda T."/>
            <person name="Takahashi S."/>
            <person name="Yoshida T."/>
            <person name="Shimamura S."/>
            <person name="Takaki Y."/>
            <person name="Nagai Y."/>
            <person name="Toyoda A."/>
            <person name="Suzuki Y."/>
            <person name="Arimoto A."/>
            <person name="Ishii H."/>
            <person name="Satoh N."/>
            <person name="Nishiyama T."/>
            <person name="Hasebe M."/>
            <person name="Maruyama T."/>
            <person name="Minagawa J."/>
            <person name="Obokata J."/>
            <person name="Shigenobu S."/>
        </authorList>
    </citation>
    <scope>NUCLEOTIDE SEQUENCE [LARGE SCALE GENOMIC DNA]</scope>
</reference>
<name>A0AAV4CA49_9GAST</name>
<dbReference type="PANTHER" id="PTHR11690:SF300">
    <property type="entry name" value="PICKPOCKET PROTEIN 19"/>
    <property type="match status" value="1"/>
</dbReference>
<evidence type="ECO:0000256" key="6">
    <source>
        <dbReference type="ARBA" id="ARBA00023053"/>
    </source>
</evidence>
<dbReference type="InterPro" id="IPR001873">
    <property type="entry name" value="ENaC"/>
</dbReference>
<evidence type="ECO:0000256" key="10">
    <source>
        <dbReference type="ARBA" id="ARBA00023303"/>
    </source>
</evidence>
<dbReference type="Pfam" id="PF00858">
    <property type="entry name" value="ASC"/>
    <property type="match status" value="1"/>
</dbReference>
<evidence type="ECO:0000256" key="7">
    <source>
        <dbReference type="ARBA" id="ARBA00023065"/>
    </source>
</evidence>